<keyword evidence="3 7" id="KW-1134">Transmembrane beta strand</keyword>
<dbReference type="InterPro" id="IPR039426">
    <property type="entry name" value="TonB-dep_rcpt-like"/>
</dbReference>
<keyword evidence="6 7" id="KW-0998">Cell outer membrane</keyword>
<evidence type="ECO:0000256" key="2">
    <source>
        <dbReference type="ARBA" id="ARBA00022448"/>
    </source>
</evidence>
<dbReference type="SUPFAM" id="SSF49464">
    <property type="entry name" value="Carboxypeptidase regulatory domain-like"/>
    <property type="match status" value="1"/>
</dbReference>
<reference evidence="9" key="1">
    <citation type="submission" date="2021-01" db="EMBL/GenBank/DDBJ databases">
        <title>Fulvivirga kasyanovii gen. nov., sp nov., a novel member of the phylum Bacteroidetes isolated from seawater in a mussel farm.</title>
        <authorList>
            <person name="Zhao L.-H."/>
            <person name="Wang Z.-J."/>
        </authorList>
    </citation>
    <scope>NUCLEOTIDE SEQUENCE</scope>
    <source>
        <strain evidence="9">2943</strain>
    </source>
</reference>
<keyword evidence="2 7" id="KW-0813">Transport</keyword>
<proteinExistence type="inferred from homology"/>
<gene>
    <name evidence="9" type="ORF">JL102_01460</name>
</gene>
<comment type="similarity">
    <text evidence="7">Belongs to the TonB-dependent receptor family.</text>
</comment>
<keyword evidence="10" id="KW-1185">Reference proteome</keyword>
<dbReference type="SUPFAM" id="SSF56935">
    <property type="entry name" value="Porins"/>
    <property type="match status" value="1"/>
</dbReference>
<dbReference type="PANTHER" id="PTHR30069">
    <property type="entry name" value="TONB-DEPENDENT OUTER MEMBRANE RECEPTOR"/>
    <property type="match status" value="1"/>
</dbReference>
<organism evidence="9 10">
    <name type="scientific">Fulvivirga sediminis</name>
    <dbReference type="NCBI Taxonomy" id="2803949"/>
    <lineage>
        <taxon>Bacteria</taxon>
        <taxon>Pseudomonadati</taxon>
        <taxon>Bacteroidota</taxon>
        <taxon>Cytophagia</taxon>
        <taxon>Cytophagales</taxon>
        <taxon>Fulvivirgaceae</taxon>
        <taxon>Fulvivirga</taxon>
    </lineage>
</organism>
<evidence type="ECO:0000256" key="4">
    <source>
        <dbReference type="ARBA" id="ARBA00022692"/>
    </source>
</evidence>
<dbReference type="GO" id="GO:0009279">
    <property type="term" value="C:cell outer membrane"/>
    <property type="evidence" value="ECO:0007669"/>
    <property type="project" value="UniProtKB-SubCell"/>
</dbReference>
<dbReference type="InterPro" id="IPR012910">
    <property type="entry name" value="Plug_dom"/>
</dbReference>
<evidence type="ECO:0000313" key="9">
    <source>
        <dbReference type="EMBL" id="MBL3654780.1"/>
    </source>
</evidence>
<dbReference type="Gene3D" id="2.170.130.10">
    <property type="entry name" value="TonB-dependent receptor, plug domain"/>
    <property type="match status" value="1"/>
</dbReference>
<name>A0A937F5P2_9BACT</name>
<dbReference type="Gene3D" id="2.40.170.20">
    <property type="entry name" value="TonB-dependent receptor, beta-barrel domain"/>
    <property type="match status" value="1"/>
</dbReference>
<dbReference type="PANTHER" id="PTHR30069:SF40">
    <property type="entry name" value="TONB-DEPENDENT RECEPTOR NMB0964-RELATED"/>
    <property type="match status" value="1"/>
</dbReference>
<keyword evidence="4 7" id="KW-0812">Transmembrane</keyword>
<dbReference type="GO" id="GO:0015344">
    <property type="term" value="F:siderophore uptake transmembrane transporter activity"/>
    <property type="evidence" value="ECO:0007669"/>
    <property type="project" value="TreeGrafter"/>
</dbReference>
<keyword evidence="5 7" id="KW-0472">Membrane</keyword>
<dbReference type="InterPro" id="IPR008969">
    <property type="entry name" value="CarboxyPept-like_regulatory"/>
</dbReference>
<dbReference type="Gene3D" id="2.60.40.1120">
    <property type="entry name" value="Carboxypeptidase-like, regulatory domain"/>
    <property type="match status" value="1"/>
</dbReference>
<evidence type="ECO:0000256" key="3">
    <source>
        <dbReference type="ARBA" id="ARBA00022452"/>
    </source>
</evidence>
<evidence type="ECO:0000259" key="8">
    <source>
        <dbReference type="Pfam" id="PF07715"/>
    </source>
</evidence>
<dbReference type="AlphaFoldDB" id="A0A937F5P2"/>
<dbReference type="EMBL" id="JAESIY010000001">
    <property type="protein sequence ID" value="MBL3654780.1"/>
    <property type="molecule type" value="Genomic_DNA"/>
</dbReference>
<evidence type="ECO:0000256" key="5">
    <source>
        <dbReference type="ARBA" id="ARBA00023136"/>
    </source>
</evidence>
<dbReference type="InterPro" id="IPR036942">
    <property type="entry name" value="Beta-barrel_TonB_sf"/>
</dbReference>
<dbReference type="PROSITE" id="PS52016">
    <property type="entry name" value="TONB_DEPENDENT_REC_3"/>
    <property type="match status" value="1"/>
</dbReference>
<dbReference type="RefSeq" id="WP_202241903.1">
    <property type="nucleotide sequence ID" value="NZ_JAESIY010000001.1"/>
</dbReference>
<sequence>MKKLGLIFIFSLLFSVVYSQKKDCSLDCSCSFDGVITDAQTGEPLAYASVQVKGTEKGALTNEKGYFILEKLCSQEFDILVSYVGYKSVVHHHDLFHKHMNVQLAEDDMILESVVVEGDKQQSGLSTAAENKISKQELDLVKNESLGDVLTNITGVSTMKTGANIVKPVIHGLYGNRILIINNGIRHEGQTWGSDHAPEIDVSQADNVTVVKGASAVKYGPDAMGGVVILNPPKMELLTGHLHGEAGVEAGSNGRSLNGNLLLQEGYKKWAWMAQLSGRQQGDMKTPDYYLTNTGARELSYMAGTRYHHKNIDLQLSYSHIGQELGVLRGSVVGSLEDLALAMQSEKPAYTNSDFSYDINNPRQEVQHDVVTAKGEYNFSNSMLKFEYGFQANRRKEFDVRRSNNNELPSIDLELFTHTLDLEWLHPEINGWDGSIGGQWLYQDNNNVPGTNTVQFVPNYNNSRFGLYITESKPLDHFTLEVGVRYDYQQANVRGRENDNGIYRQDLTYNSVTGLIGISKELGQYGHFRTSIGSAWRPPNVAELYSYGKHENEVEYGFWRWEIKSAGAVGSSRDVADQDSKPIDNETSFKWLATYNYKTSKHDLEITPYVNYMGNYIYTRPGGIVSTVRGPFPYFLYDQTNALFYGLDASYIHHHNKTFSSQVRGSYLYVKDVSSDAYFVGITSNKVGYKLNFEKSILGFDNVNASIEGNYIFKQYNAPKVISPTEIIEGEEAGTPVIENSNDRFDFAPAPDGYFLLDAQVNVTMGKLILGLRGKNLLNTSYRDYTNSMRYYADEPGLNVLFSAKYKF</sequence>
<comment type="subcellular location">
    <subcellularLocation>
        <location evidence="1 7">Cell outer membrane</location>
        <topology evidence="1 7">Multi-pass membrane protein</topology>
    </subcellularLocation>
</comment>
<evidence type="ECO:0000313" key="10">
    <source>
        <dbReference type="Proteomes" id="UP000659388"/>
    </source>
</evidence>
<dbReference type="GO" id="GO:0044718">
    <property type="term" value="P:siderophore transmembrane transport"/>
    <property type="evidence" value="ECO:0007669"/>
    <property type="project" value="TreeGrafter"/>
</dbReference>
<evidence type="ECO:0000256" key="1">
    <source>
        <dbReference type="ARBA" id="ARBA00004571"/>
    </source>
</evidence>
<dbReference type="Proteomes" id="UP000659388">
    <property type="component" value="Unassembled WGS sequence"/>
</dbReference>
<evidence type="ECO:0000256" key="7">
    <source>
        <dbReference type="PROSITE-ProRule" id="PRU01360"/>
    </source>
</evidence>
<keyword evidence="9" id="KW-0675">Receptor</keyword>
<comment type="caution">
    <text evidence="9">The sequence shown here is derived from an EMBL/GenBank/DDBJ whole genome shotgun (WGS) entry which is preliminary data.</text>
</comment>
<evidence type="ECO:0000256" key="6">
    <source>
        <dbReference type="ARBA" id="ARBA00023237"/>
    </source>
</evidence>
<protein>
    <submittedName>
        <fullName evidence="9">TonB-dependent receptor</fullName>
    </submittedName>
</protein>
<accession>A0A937F5P2</accession>
<dbReference type="Pfam" id="PF07715">
    <property type="entry name" value="Plug"/>
    <property type="match status" value="1"/>
</dbReference>
<dbReference type="InterPro" id="IPR037066">
    <property type="entry name" value="Plug_dom_sf"/>
</dbReference>
<feature type="domain" description="TonB-dependent receptor plug" evidence="8">
    <location>
        <begin position="127"/>
        <end position="227"/>
    </location>
</feature>
<dbReference type="Pfam" id="PF13715">
    <property type="entry name" value="CarbopepD_reg_2"/>
    <property type="match status" value="1"/>
</dbReference>